<comment type="caution">
    <text evidence="1">The sequence shown here is derived from an EMBL/GenBank/DDBJ whole genome shotgun (WGS) entry which is preliminary data.</text>
</comment>
<organism evidence="1 2">
    <name type="scientific">Novipirellula rosea</name>
    <dbReference type="NCBI Taxonomy" id="1031540"/>
    <lineage>
        <taxon>Bacteria</taxon>
        <taxon>Pseudomonadati</taxon>
        <taxon>Planctomycetota</taxon>
        <taxon>Planctomycetia</taxon>
        <taxon>Pirellulales</taxon>
        <taxon>Pirellulaceae</taxon>
        <taxon>Novipirellula</taxon>
    </lineage>
</organism>
<dbReference type="Pfam" id="PF01885">
    <property type="entry name" value="PTS_2-RNA"/>
    <property type="match status" value="1"/>
</dbReference>
<accession>A0ABP8NWN8</accession>
<dbReference type="SUPFAM" id="SSF56399">
    <property type="entry name" value="ADP-ribosylation"/>
    <property type="match status" value="1"/>
</dbReference>
<dbReference type="InterPro" id="IPR042080">
    <property type="entry name" value="RNA_2'-PTrans_N"/>
</dbReference>
<name>A0ABP8NWN8_9BACT</name>
<evidence type="ECO:0000313" key="1">
    <source>
        <dbReference type="EMBL" id="GAA4473232.1"/>
    </source>
</evidence>
<reference evidence="2" key="1">
    <citation type="journal article" date="2019" name="Int. J. Syst. Evol. Microbiol.">
        <title>The Global Catalogue of Microorganisms (GCM) 10K type strain sequencing project: providing services to taxonomists for standard genome sequencing and annotation.</title>
        <authorList>
            <consortium name="The Broad Institute Genomics Platform"/>
            <consortium name="The Broad Institute Genome Sequencing Center for Infectious Disease"/>
            <person name="Wu L."/>
            <person name="Ma J."/>
        </authorList>
    </citation>
    <scope>NUCLEOTIDE SEQUENCE [LARGE SCALE GENOMIC DNA]</scope>
    <source>
        <strain evidence="2">JCM 17759</strain>
    </source>
</reference>
<keyword evidence="2" id="KW-1185">Reference proteome</keyword>
<dbReference type="PANTHER" id="PTHR12684:SF2">
    <property type="entry name" value="TRNA 2'-PHOSPHOTRANSFERASE 1"/>
    <property type="match status" value="1"/>
</dbReference>
<dbReference type="Proteomes" id="UP001500840">
    <property type="component" value="Unassembled WGS sequence"/>
</dbReference>
<protein>
    <submittedName>
        <fullName evidence="1">RNA 2'-phosphotransferase</fullName>
    </submittedName>
</protein>
<dbReference type="EMBL" id="BAABGA010000120">
    <property type="protein sequence ID" value="GAA4473232.1"/>
    <property type="molecule type" value="Genomic_DNA"/>
</dbReference>
<dbReference type="PANTHER" id="PTHR12684">
    <property type="entry name" value="PUTATIVE PHOSPHOTRANSFERASE"/>
    <property type="match status" value="1"/>
</dbReference>
<dbReference type="Gene3D" id="1.10.10.970">
    <property type="entry name" value="RNA 2'-phosphotransferase, Tpt1/KptA family, N-terminal domain"/>
    <property type="match status" value="1"/>
</dbReference>
<evidence type="ECO:0000313" key="2">
    <source>
        <dbReference type="Proteomes" id="UP001500840"/>
    </source>
</evidence>
<proteinExistence type="predicted"/>
<gene>
    <name evidence="1" type="ORF">GCM10023156_70890</name>
</gene>
<dbReference type="RefSeq" id="WP_345328447.1">
    <property type="nucleotide sequence ID" value="NZ_BAABGA010000120.1"/>
</dbReference>
<sequence length="78" mass="8952">MNKRLTKISKYLSFVLKHHPEAIGIRLDPYGYVNIEELVKNANASGKSITTELVYQVVAESEEQRFSLSDDRLRIRAT</sequence>
<dbReference type="InterPro" id="IPR002745">
    <property type="entry name" value="Ptrans_KptA/Tpt1"/>
</dbReference>